<keyword evidence="3" id="KW-0812">Transmembrane</keyword>
<accession>A0A7X5UDH8</accession>
<proteinExistence type="predicted"/>
<evidence type="ECO:0008006" key="6">
    <source>
        <dbReference type="Google" id="ProtNLM"/>
    </source>
</evidence>
<dbReference type="EMBL" id="JAARLZ010000011">
    <property type="protein sequence ID" value="NII08304.1"/>
    <property type="molecule type" value="Genomic_DNA"/>
</dbReference>
<comment type="caution">
    <text evidence="4">The sequence shown here is derived from an EMBL/GenBank/DDBJ whole genome shotgun (WGS) entry which is preliminary data.</text>
</comment>
<dbReference type="AlphaFoldDB" id="A0A7X5UDH8"/>
<evidence type="ECO:0000256" key="2">
    <source>
        <dbReference type="SAM" id="MobiDB-lite"/>
    </source>
</evidence>
<evidence type="ECO:0000313" key="4">
    <source>
        <dbReference type="EMBL" id="NII08304.1"/>
    </source>
</evidence>
<dbReference type="Proteomes" id="UP000490980">
    <property type="component" value="Unassembled WGS sequence"/>
</dbReference>
<feature type="region of interest" description="Disordered" evidence="2">
    <location>
        <begin position="185"/>
        <end position="205"/>
    </location>
</feature>
<feature type="transmembrane region" description="Helical" evidence="3">
    <location>
        <begin position="290"/>
        <end position="311"/>
    </location>
</feature>
<sequence length="322" mass="33325">MAQILRPFVSPRMSWGAALAGCTFSLVTYLSLSVLGTAIGAASIDPLHEANPVSGLGTGAGIWLVASTLISVAVGAFVAGRVATVRGGLHGLLSWAITSLVTTWLVAALASSAVGAASSVVGKGLSLTGQGIAAAAPAVTDSVKNEMNKQGIQLDWNDLRGQLDTLLRQTGKPELNPDHLKDQAQNAAADGKNKAADAAQTPQAAGDDLSAWFERVRREGKPAVDAADRDALVNIIAARTGKSHEEAGQIADNYVQTYQKAVAQYESLKREAEQKAREAADATARAVSHAAWVTLVMLVLGAAISFAAGLLGRRSDPVVVEE</sequence>
<evidence type="ECO:0000313" key="5">
    <source>
        <dbReference type="Proteomes" id="UP000490980"/>
    </source>
</evidence>
<evidence type="ECO:0000256" key="3">
    <source>
        <dbReference type="SAM" id="Phobius"/>
    </source>
</evidence>
<feature type="transmembrane region" description="Helical" evidence="3">
    <location>
        <begin position="60"/>
        <end position="80"/>
    </location>
</feature>
<name>A0A7X5UDH8_9GAMM</name>
<keyword evidence="3" id="KW-1133">Transmembrane helix</keyword>
<evidence type="ECO:0000256" key="1">
    <source>
        <dbReference type="SAM" id="Coils"/>
    </source>
</evidence>
<keyword evidence="3" id="KW-0472">Membrane</keyword>
<protein>
    <recommendedName>
        <fullName evidence="6">Membrane protein, TIGR04086 family</fullName>
    </recommendedName>
</protein>
<organism evidence="4 5">
    <name type="scientific">Luteibacter anthropi</name>
    <dbReference type="NCBI Taxonomy" id="564369"/>
    <lineage>
        <taxon>Bacteria</taxon>
        <taxon>Pseudomonadati</taxon>
        <taxon>Pseudomonadota</taxon>
        <taxon>Gammaproteobacteria</taxon>
        <taxon>Lysobacterales</taxon>
        <taxon>Rhodanobacteraceae</taxon>
        <taxon>Luteibacter</taxon>
    </lineage>
</organism>
<reference evidence="4 5" key="1">
    <citation type="submission" date="2020-03" db="EMBL/GenBank/DDBJ databases">
        <authorList>
            <person name="Lai Q."/>
        </authorList>
    </citation>
    <scope>NUCLEOTIDE SEQUENCE [LARGE SCALE GENOMIC DNA]</scope>
    <source>
        <strain evidence="4 5">CCUG 25036</strain>
    </source>
</reference>
<keyword evidence="1" id="KW-0175">Coiled coil</keyword>
<feature type="coiled-coil region" evidence="1">
    <location>
        <begin position="251"/>
        <end position="285"/>
    </location>
</feature>
<gene>
    <name evidence="4" type="ORF">HBF25_18110</name>
</gene>
<dbReference type="RefSeq" id="WP_166950940.1">
    <property type="nucleotide sequence ID" value="NZ_JAARLZ010000011.1"/>
</dbReference>
<feature type="transmembrane region" description="Helical" evidence="3">
    <location>
        <begin position="92"/>
        <end position="117"/>
    </location>
</feature>
<keyword evidence="5" id="KW-1185">Reference proteome</keyword>